<dbReference type="GO" id="GO:0006364">
    <property type="term" value="P:rRNA processing"/>
    <property type="evidence" value="ECO:0007669"/>
    <property type="project" value="UniProtKB-KW"/>
</dbReference>
<dbReference type="Pfam" id="PF10672">
    <property type="entry name" value="Methyltrans_SAM"/>
    <property type="match status" value="1"/>
</dbReference>
<feature type="domain" description="S-adenosylmethionine-dependent methyltransferase" evidence="8">
    <location>
        <begin position="182"/>
        <end position="378"/>
    </location>
</feature>
<keyword evidence="3" id="KW-0698">rRNA processing</keyword>
<evidence type="ECO:0000313" key="11">
    <source>
        <dbReference type="Proteomes" id="UP000644693"/>
    </source>
</evidence>
<dbReference type="GO" id="GO:0032259">
    <property type="term" value="P:methylation"/>
    <property type="evidence" value="ECO:0007669"/>
    <property type="project" value="UniProtKB-KW"/>
</dbReference>
<keyword evidence="11" id="KW-1185">Reference proteome</keyword>
<evidence type="ECO:0000259" key="8">
    <source>
        <dbReference type="Pfam" id="PF10672"/>
    </source>
</evidence>
<reference evidence="10" key="1">
    <citation type="journal article" date="2014" name="Int. J. Syst. Evol. Microbiol.">
        <title>Complete genome sequence of Corynebacterium casei LMG S-19264T (=DSM 44701T), isolated from a smear-ripened cheese.</title>
        <authorList>
            <consortium name="US DOE Joint Genome Institute (JGI-PGF)"/>
            <person name="Walter F."/>
            <person name="Albersmeier A."/>
            <person name="Kalinowski J."/>
            <person name="Ruckert C."/>
        </authorList>
    </citation>
    <scope>NUCLEOTIDE SEQUENCE</scope>
    <source>
        <strain evidence="10">KCTC 23430</strain>
    </source>
</reference>
<comment type="subcellular location">
    <subcellularLocation>
        <location evidence="1">Cytoplasm</location>
    </subcellularLocation>
</comment>
<dbReference type="Gene3D" id="3.40.50.150">
    <property type="entry name" value="Vaccinia Virus protein VP39"/>
    <property type="match status" value="1"/>
</dbReference>
<dbReference type="Pfam" id="PF17785">
    <property type="entry name" value="PUA_3"/>
    <property type="match status" value="1"/>
</dbReference>
<protein>
    <submittedName>
        <fullName evidence="10">SAM-dependent methyltransferase</fullName>
    </submittedName>
</protein>
<evidence type="ECO:0000259" key="9">
    <source>
        <dbReference type="Pfam" id="PF17785"/>
    </source>
</evidence>
<dbReference type="PANTHER" id="PTHR42873:SF1">
    <property type="entry name" value="S-ADENOSYLMETHIONINE-DEPENDENT METHYLTRANSFERASE DOMAIN-CONTAINING PROTEIN"/>
    <property type="match status" value="1"/>
</dbReference>
<dbReference type="GO" id="GO:0005737">
    <property type="term" value="C:cytoplasm"/>
    <property type="evidence" value="ECO:0007669"/>
    <property type="project" value="UniProtKB-SubCell"/>
</dbReference>
<keyword evidence="6" id="KW-0949">S-adenosyl-L-methionine</keyword>
<dbReference type="Gene3D" id="2.30.130.10">
    <property type="entry name" value="PUA domain"/>
    <property type="match status" value="1"/>
</dbReference>
<feature type="domain" description="RlmI-like PUA" evidence="9">
    <location>
        <begin position="8"/>
        <end position="72"/>
    </location>
</feature>
<dbReference type="InterPro" id="IPR015947">
    <property type="entry name" value="PUA-like_sf"/>
</dbReference>
<dbReference type="GO" id="GO:0003723">
    <property type="term" value="F:RNA binding"/>
    <property type="evidence" value="ECO:0007669"/>
    <property type="project" value="InterPro"/>
</dbReference>
<comment type="caution">
    <text evidence="10">The sequence shown here is derived from an EMBL/GenBank/DDBJ whole genome shotgun (WGS) entry which is preliminary data.</text>
</comment>
<dbReference type="AlphaFoldDB" id="A0A919CL84"/>
<dbReference type="SUPFAM" id="SSF53335">
    <property type="entry name" value="S-adenosyl-L-methionine-dependent methyltransferases"/>
    <property type="match status" value="1"/>
</dbReference>
<comment type="similarity">
    <text evidence="7">Belongs to the methyltransferase superfamily. RlmI family.</text>
</comment>
<evidence type="ECO:0000256" key="6">
    <source>
        <dbReference type="ARBA" id="ARBA00022691"/>
    </source>
</evidence>
<evidence type="ECO:0000313" key="10">
    <source>
        <dbReference type="EMBL" id="GHD35352.1"/>
    </source>
</evidence>
<dbReference type="Gene3D" id="3.30.750.80">
    <property type="entry name" value="RNA methyltransferase domain (HRMD) like"/>
    <property type="match status" value="1"/>
</dbReference>
<dbReference type="GO" id="GO:0008168">
    <property type="term" value="F:methyltransferase activity"/>
    <property type="evidence" value="ECO:0007669"/>
    <property type="project" value="UniProtKB-KW"/>
</dbReference>
<keyword evidence="4 10" id="KW-0489">Methyltransferase</keyword>
<dbReference type="RefSeq" id="WP_189477862.1">
    <property type="nucleotide sequence ID" value="NZ_BMYM01000002.1"/>
</dbReference>
<keyword evidence="2" id="KW-0963">Cytoplasm</keyword>
<evidence type="ECO:0000256" key="4">
    <source>
        <dbReference type="ARBA" id="ARBA00022603"/>
    </source>
</evidence>
<dbReference type="PANTHER" id="PTHR42873">
    <property type="entry name" value="RIBOSOMAL RNA LARGE SUBUNIT METHYLTRANSFERASE"/>
    <property type="match status" value="1"/>
</dbReference>
<sequence>MHAELPDLILRKGADRRLRAGHLWVFSNEVDTERSPLSAFSAGDPVVVRGTDGRVLGSAYVEPNALICARLYAPNQMVAPDAGLFSNSLGAALEARQQFFDAPFYRLVYGDSDLLPGLVVDRFGDYLVCQFNNAGIERYQAQVIDALVSQLSPEGVLLRSDSRNRREQGLEDRIETVFGDVPAAVPLEENGVRFEAPVKGGQKTGWFYDHRLNRARLQAFSRGARVLDVYSYIGGWGIQAAAAGADSVICVDSSQAALDAVAGNAALNGVGDQVSCEQGRADAVMQALAAAGEQFDIVVLDPPAFVQRRKDLKKGIAAYRRINELGLRLLRPGGLLVAGSCSMHMPRLELNAALQGAARRSACELRIVEQGGQGPDHPIHPAIPETEYLKAVFARRMN</sequence>
<dbReference type="InterPro" id="IPR041532">
    <property type="entry name" value="RlmI-like_PUA"/>
</dbReference>
<name>A0A919CL84_9GAMM</name>
<reference evidence="10" key="2">
    <citation type="submission" date="2020-09" db="EMBL/GenBank/DDBJ databases">
        <authorList>
            <person name="Sun Q."/>
            <person name="Kim S."/>
        </authorList>
    </citation>
    <scope>NUCLEOTIDE SEQUENCE</scope>
    <source>
        <strain evidence="10">KCTC 23430</strain>
    </source>
</reference>
<evidence type="ECO:0000256" key="5">
    <source>
        <dbReference type="ARBA" id="ARBA00022679"/>
    </source>
</evidence>
<organism evidence="10 11">
    <name type="scientific">Parahalioglobus pacificus</name>
    <dbReference type="NCBI Taxonomy" id="930806"/>
    <lineage>
        <taxon>Bacteria</taxon>
        <taxon>Pseudomonadati</taxon>
        <taxon>Pseudomonadota</taxon>
        <taxon>Gammaproteobacteria</taxon>
        <taxon>Cellvibrionales</taxon>
        <taxon>Halieaceae</taxon>
        <taxon>Parahalioglobus</taxon>
    </lineage>
</organism>
<evidence type="ECO:0000256" key="1">
    <source>
        <dbReference type="ARBA" id="ARBA00004496"/>
    </source>
</evidence>
<dbReference type="SUPFAM" id="SSF88697">
    <property type="entry name" value="PUA domain-like"/>
    <property type="match status" value="1"/>
</dbReference>
<keyword evidence="5" id="KW-0808">Transferase</keyword>
<dbReference type="CDD" id="cd02440">
    <property type="entry name" value="AdoMet_MTases"/>
    <property type="match status" value="1"/>
</dbReference>
<dbReference type="PROSITE" id="PS50890">
    <property type="entry name" value="PUA"/>
    <property type="match status" value="1"/>
</dbReference>
<proteinExistence type="inferred from homology"/>
<evidence type="ECO:0000256" key="3">
    <source>
        <dbReference type="ARBA" id="ARBA00022552"/>
    </source>
</evidence>
<evidence type="ECO:0000256" key="7">
    <source>
        <dbReference type="ARBA" id="ARBA00038091"/>
    </source>
</evidence>
<evidence type="ECO:0000256" key="2">
    <source>
        <dbReference type="ARBA" id="ARBA00022490"/>
    </source>
</evidence>
<dbReference type="CDD" id="cd21153">
    <property type="entry name" value="PUA_RlmI"/>
    <property type="match status" value="1"/>
</dbReference>
<accession>A0A919CL84</accession>
<dbReference type="EMBL" id="BMYM01000002">
    <property type="protein sequence ID" value="GHD35352.1"/>
    <property type="molecule type" value="Genomic_DNA"/>
</dbReference>
<gene>
    <name evidence="10" type="ORF">GCM10007053_22130</name>
</gene>
<dbReference type="InterPro" id="IPR019614">
    <property type="entry name" value="SAM-dep_methyl-trfase"/>
</dbReference>
<dbReference type="InterPro" id="IPR036974">
    <property type="entry name" value="PUA_sf"/>
</dbReference>
<dbReference type="CDD" id="cd11572">
    <property type="entry name" value="RlmI_M_like"/>
    <property type="match status" value="1"/>
</dbReference>
<dbReference type="Proteomes" id="UP000644693">
    <property type="component" value="Unassembled WGS sequence"/>
</dbReference>
<dbReference type="InterPro" id="IPR029063">
    <property type="entry name" value="SAM-dependent_MTases_sf"/>
</dbReference>